<proteinExistence type="predicted"/>
<dbReference type="RefSeq" id="WP_011605818.1">
    <property type="nucleotide sequence ID" value="NC_008278.1"/>
</dbReference>
<keyword evidence="2" id="KW-1185">Reference proteome</keyword>
<accession>Q0RGP2</accession>
<dbReference type="STRING" id="326424.FRAAL4702"/>
<organism evidence="1 2">
    <name type="scientific">Frankia alni (strain DSM 45986 / CECT 9034 / ACN14a)</name>
    <dbReference type="NCBI Taxonomy" id="326424"/>
    <lineage>
        <taxon>Bacteria</taxon>
        <taxon>Bacillati</taxon>
        <taxon>Actinomycetota</taxon>
        <taxon>Actinomycetes</taxon>
        <taxon>Frankiales</taxon>
        <taxon>Frankiaceae</taxon>
        <taxon>Frankia</taxon>
    </lineage>
</organism>
<reference evidence="1 2" key="1">
    <citation type="journal article" date="2007" name="Genome Res.">
        <title>Genome characteristics of facultatively symbiotic Frankia sp. strains reflect host range and host plant biogeography.</title>
        <authorList>
            <person name="Normand P."/>
            <person name="Lapierre P."/>
            <person name="Tisa L.S."/>
            <person name="Gogarten J.P."/>
            <person name="Alloisio N."/>
            <person name="Bagnarol E."/>
            <person name="Bassi C.A."/>
            <person name="Berry A.M."/>
            <person name="Bickhart D.M."/>
            <person name="Choisne N."/>
            <person name="Couloux A."/>
            <person name="Cournoyer B."/>
            <person name="Cruveiller S."/>
            <person name="Daubin V."/>
            <person name="Demange N."/>
            <person name="Francino M.P."/>
            <person name="Goltsman E."/>
            <person name="Huang Y."/>
            <person name="Kopp O.R."/>
            <person name="Labarre L."/>
            <person name="Lapidus A."/>
            <person name="Lavire C."/>
            <person name="Marechal J."/>
            <person name="Martinez M."/>
            <person name="Mastronunzio J.E."/>
            <person name="Mullin B.C."/>
            <person name="Niemann J."/>
            <person name="Pujic P."/>
            <person name="Rawnsley T."/>
            <person name="Rouy Z."/>
            <person name="Schenowitz C."/>
            <person name="Sellstedt A."/>
            <person name="Tavares F."/>
            <person name="Tomkins J.P."/>
            <person name="Vallenet D."/>
            <person name="Valverde C."/>
            <person name="Wall L.G."/>
            <person name="Wang Y."/>
            <person name="Medigue C."/>
            <person name="Benson D.R."/>
        </authorList>
    </citation>
    <scope>NUCLEOTIDE SEQUENCE [LARGE SCALE GENOMIC DNA]</scope>
    <source>
        <strain evidence="2">DSM 45986 / CECT 9034 / ACN14a</strain>
    </source>
</reference>
<gene>
    <name evidence="1" type="ordered locus">FRAAL4702</name>
</gene>
<sequence>MFEESDSVPGALLARLAMPTTGDWNRRDSSAPEMPLTAGFITCCFLRDLSEMLRIDVRDDGCAMADYKVERK</sequence>
<evidence type="ECO:0000313" key="2">
    <source>
        <dbReference type="Proteomes" id="UP000000657"/>
    </source>
</evidence>
<dbReference type="AlphaFoldDB" id="Q0RGP2"/>
<name>Q0RGP2_FRAAA</name>
<dbReference type="KEGG" id="fal:FRAAL4702"/>
<dbReference type="HOGENOM" id="CLU_2716549_0_0_11"/>
<evidence type="ECO:0000313" key="1">
    <source>
        <dbReference type="EMBL" id="CAJ63344.1"/>
    </source>
</evidence>
<dbReference type="Proteomes" id="UP000000657">
    <property type="component" value="Chromosome"/>
</dbReference>
<dbReference type="EMBL" id="CT573213">
    <property type="protein sequence ID" value="CAJ63344.1"/>
    <property type="molecule type" value="Genomic_DNA"/>
</dbReference>
<protein>
    <submittedName>
        <fullName evidence="1">Uncharacterized protein</fullName>
    </submittedName>
</protein>